<keyword evidence="3" id="KW-1185">Reference proteome</keyword>
<reference evidence="2 3" key="1">
    <citation type="submission" date="2015-12" db="EMBL/GenBank/DDBJ databases">
        <title>The genome of Folsomia candida.</title>
        <authorList>
            <person name="Faddeeva A."/>
            <person name="Derks M.F."/>
            <person name="Anvar Y."/>
            <person name="Smit S."/>
            <person name="Van Straalen N."/>
            <person name="Roelofs D."/>
        </authorList>
    </citation>
    <scope>NUCLEOTIDE SEQUENCE [LARGE SCALE GENOMIC DNA]</scope>
    <source>
        <strain evidence="2 3">VU population</strain>
        <tissue evidence="2">Whole body</tissue>
    </source>
</reference>
<accession>A0A226DKK4</accession>
<organism evidence="2 3">
    <name type="scientific">Folsomia candida</name>
    <name type="common">Springtail</name>
    <dbReference type="NCBI Taxonomy" id="158441"/>
    <lineage>
        <taxon>Eukaryota</taxon>
        <taxon>Metazoa</taxon>
        <taxon>Ecdysozoa</taxon>
        <taxon>Arthropoda</taxon>
        <taxon>Hexapoda</taxon>
        <taxon>Collembola</taxon>
        <taxon>Entomobryomorpha</taxon>
        <taxon>Isotomoidea</taxon>
        <taxon>Isotomidae</taxon>
        <taxon>Proisotominae</taxon>
        <taxon>Folsomia</taxon>
    </lineage>
</organism>
<name>A0A226DKK4_FOLCA</name>
<dbReference type="EMBL" id="LNIX01000018">
    <property type="protein sequence ID" value="OXA45141.1"/>
    <property type="molecule type" value="Genomic_DNA"/>
</dbReference>
<gene>
    <name evidence="2" type="ORF">Fcan01_20210</name>
</gene>
<evidence type="ECO:0000313" key="2">
    <source>
        <dbReference type="EMBL" id="OXA45141.1"/>
    </source>
</evidence>
<proteinExistence type="predicted"/>
<keyword evidence="1" id="KW-0732">Signal</keyword>
<evidence type="ECO:0000313" key="3">
    <source>
        <dbReference type="Proteomes" id="UP000198287"/>
    </source>
</evidence>
<feature type="chain" id="PRO_5012262775" evidence="1">
    <location>
        <begin position="23"/>
        <end position="120"/>
    </location>
</feature>
<sequence length="120" mass="13189">MNFKFLTFILAMGILTIHSGQADDAGLVLAEEIPAVEELPPCQEFATGYEVSPGEELPPCEQIAPGGEASKGVSDTRSPRCLWTSCGNPWPRCRLGTYEAAIQRCGFPNRKRRLCCSTYY</sequence>
<comment type="caution">
    <text evidence="2">The sequence shown here is derived from an EMBL/GenBank/DDBJ whole genome shotgun (WGS) entry which is preliminary data.</text>
</comment>
<dbReference type="Proteomes" id="UP000198287">
    <property type="component" value="Unassembled WGS sequence"/>
</dbReference>
<dbReference type="AlphaFoldDB" id="A0A226DKK4"/>
<protein>
    <submittedName>
        <fullName evidence="2">Regulator of G-protein signaling 3</fullName>
    </submittedName>
</protein>
<feature type="signal peptide" evidence="1">
    <location>
        <begin position="1"/>
        <end position="22"/>
    </location>
</feature>
<evidence type="ECO:0000256" key="1">
    <source>
        <dbReference type="SAM" id="SignalP"/>
    </source>
</evidence>